<evidence type="ECO:0000313" key="2">
    <source>
        <dbReference type="Proteomes" id="UP001596043"/>
    </source>
</evidence>
<keyword evidence="2" id="KW-1185">Reference proteome</keyword>
<comment type="caution">
    <text evidence="1">The sequence shown here is derived from an EMBL/GenBank/DDBJ whole genome shotgun (WGS) entry which is preliminary data.</text>
</comment>
<organism evidence="1 2">
    <name type="scientific">Dokdonia ponticola</name>
    <dbReference type="NCBI Taxonomy" id="2041041"/>
    <lineage>
        <taxon>Bacteria</taxon>
        <taxon>Pseudomonadati</taxon>
        <taxon>Bacteroidota</taxon>
        <taxon>Flavobacteriia</taxon>
        <taxon>Flavobacteriales</taxon>
        <taxon>Flavobacteriaceae</taxon>
        <taxon>Dokdonia</taxon>
    </lineage>
</organism>
<proteinExistence type="predicted"/>
<protein>
    <recommendedName>
        <fullName evidence="3">DUF4249 family protein</fullName>
    </recommendedName>
</protein>
<sequence length="315" mass="34834">MKKITFLILSMIVCIACDDEEKAIETVLVEVDRGAVLRTLNFNNGEFVVNDPASIFSVDIEAQDIEDGGLLSTVDVFVSFIDNSPGNSVSTQPVLLETLTPENFSSTDFGLPRITLEYTYEALLTATGLTLDQTNCKDQFRLDLDLNLSDGLTFNLDNSGGTVVNTSGFFRSPFTYLVNIVEPIASDQFTGIYELTSIEDGFFGPTFGDDVLVTIRNGHSNNVRIFEVEAPENALEIEFSIVCDVAVVTRYQRTRFGCTQDDVSDRILIGPDSIPATIDPFDDTVFELHFLEAFEGFDSRCNIANIPSKVRFSKQ</sequence>
<dbReference type="Proteomes" id="UP001596043">
    <property type="component" value="Unassembled WGS sequence"/>
</dbReference>
<dbReference type="RefSeq" id="WP_379982024.1">
    <property type="nucleotide sequence ID" value="NZ_JBHSFV010000015.1"/>
</dbReference>
<evidence type="ECO:0008006" key="3">
    <source>
        <dbReference type="Google" id="ProtNLM"/>
    </source>
</evidence>
<dbReference type="EMBL" id="JBHSFV010000015">
    <property type="protein sequence ID" value="MFC4636131.1"/>
    <property type="molecule type" value="Genomic_DNA"/>
</dbReference>
<accession>A0ABV9I142</accession>
<name>A0ABV9I142_9FLAO</name>
<gene>
    <name evidence="1" type="ORF">ACFO3O_19650</name>
</gene>
<evidence type="ECO:0000313" key="1">
    <source>
        <dbReference type="EMBL" id="MFC4636131.1"/>
    </source>
</evidence>
<reference evidence="2" key="1">
    <citation type="journal article" date="2019" name="Int. J. Syst. Evol. Microbiol.">
        <title>The Global Catalogue of Microorganisms (GCM) 10K type strain sequencing project: providing services to taxonomists for standard genome sequencing and annotation.</title>
        <authorList>
            <consortium name="The Broad Institute Genomics Platform"/>
            <consortium name="The Broad Institute Genome Sequencing Center for Infectious Disease"/>
            <person name="Wu L."/>
            <person name="Ma J."/>
        </authorList>
    </citation>
    <scope>NUCLEOTIDE SEQUENCE [LARGE SCALE GENOMIC DNA]</scope>
    <source>
        <strain evidence="2">YJ-61-S</strain>
    </source>
</reference>